<sequence length="1715" mass="191971">MALPPAAKITRAASGIQTLDSLNLSSRASPKPPSRALARVAARAEPGSSRWRQKRKTRLRREGRSPGVARGQTFLARTMTRSMGGQQLLGPMGRGGGLAGGGDGGRDGGDAEGGWSSSAAAAAGARDKMAQGILGGILGRRTHCYFGEREAELTEPPDDYFSSSASSRASSARGSDHEHEVLDNMRSLSERLLQTHETFMLGRRSSFIEAHLANADVPANAPPRFVLPFSPVLGTAYDLNSRDGEVVSVTSSKLPGENESAPGSRPASDEEPEEVAARPARRSQRGTARRSGMNLSPKVQASNVVGRRGQRASHASHRGSGASVEASMEGVAAKGMSNLARGKSFADEDSDEDGGDGFEEDPLATPASRRGSSHKLRRSSGQRPAGTPSPGGAKRRLEARASVEHPKGSPKPGGGLKREETHSALENAEKLKREHGSTMGHSAVGQLHRASKGDASGIFFTRKQKETYFGSRARKDFFHQYKREKETALRIPDRSVLAEVGRSPRSEYLAYLTRDTEVPAWPADTMDNASTPLPWPILQRSLTAPRVIDLTGMGLGDTVVQGLVHVFDRLPQIDTLLLADNRLTDDTFTPLFNTVSCMHNLTHLDISFNDMDDSSKIILEYLSTKNCNLKVLNMEHADIDDWECGDLMAALEVNTSLLTLDLKDNLIGEKEQLNVVMPEFDTGGEMIAEMLSVNKTLTELDVSWNSIRGDSALQVAECLEENEVIKVLILSHNAFGDEPSQKLGDVLSRHKSLKHVDLSYNGVTPKAAMVLANSFKTNEHLDLLQLNGNTIGKRGAESLMQALRRSRRTDGNLVIEINNCDCELEDPSLFDPVEPTNKYQLKMATPYSRMVGDELLRMANSRPGAYFKSVKYRAPNATEAVLLELSQGDGENKRHTVAVQDAWKKPIHDIVDELSDGVIDFPDVLNHDIRSLLGLFELYPSVDTVDKIMYSLDLSHVSEESIIDTIFRSVFKIVDEDGSDRVDKREMKVAMAIFGVRMTADEVNRIISEYDVDKSGEIEEDEFVAWMTNTYCKPKAADKQPVKLNGVNWEVPDSGVLIVDFRADRMPPTPAEIGSDEGVKRLLHNIRLAETDAEKAKLFEKATANSDIYMTAAQAQDLMVVCGKGEEIRTIQQLLPQLSDSQQCCQLVNNNLTLRQALLLRKNMGPAYGVIMGNATGRYVLDLEKDQHRTAARKIAELNNYEKRYSRNKSCRGDTSQKGNWENFRNENLNHEKQKLDSNWFVRIPKFGKLRFDYVSTTRSSKAAKPMSTKRFQSLLDRLKLEEVDVLRDWYDEWTVLDFQKHETERIQRQKEAEQYEKERIKREFKDARLKGAVVQTHDEGKIERMLQRKTANSIKSTPAVDALTRTARRGFFKEGAKAGAETVEDRVQNRRKAIDASLLAPTRLLQLQNTATTLRSLVEEDDDDDEDDGEEEDDGDGEGHFDESSDLLKFRPPFKKPDFIQWIEATGHWRDYQESDHKRYNYNGDEVARDRDKDIAEMKRKEVAEIKDSIANSKPLKAYLHLYTKLQELQIACMSINVSTSQAIQIIDHFPRQEYARVQAVVAMHRCILDLDNFHLILRMLDDSEAREVVHRLGWLNIFNPVNPDYYFRLDLRFKDHRRMTEVLSILATEEPGDNWLDEEYRWSSYDDPVPGWQLPDYWTGREEDTDVSGNCGPREFGRLDFEYTSDPSLECAPVWSVRKDLTSRCLVGTKLVY</sequence>
<feature type="compositionally biased region" description="Low complexity" evidence="3">
    <location>
        <begin position="162"/>
        <end position="173"/>
    </location>
</feature>
<feature type="compositionally biased region" description="Basic residues" evidence="3">
    <location>
        <begin position="371"/>
        <end position="380"/>
    </location>
</feature>
<dbReference type="CDD" id="cd00051">
    <property type="entry name" value="EFh"/>
    <property type="match status" value="1"/>
</dbReference>
<feature type="compositionally biased region" description="Acidic residues" evidence="3">
    <location>
        <begin position="347"/>
        <end position="362"/>
    </location>
</feature>
<feature type="compositionally biased region" description="Basic and acidic residues" evidence="3">
    <location>
        <begin position="395"/>
        <end position="407"/>
    </location>
</feature>
<dbReference type="PROSITE" id="PS00018">
    <property type="entry name" value="EF_HAND_1"/>
    <property type="match status" value="2"/>
</dbReference>
<name>A0ABQ6N3C7_9STRA</name>
<feature type="domain" description="EF-hand" evidence="4">
    <location>
        <begin position="962"/>
        <end position="997"/>
    </location>
</feature>
<protein>
    <recommendedName>
        <fullName evidence="4">EF-hand domain-containing protein</fullName>
    </recommendedName>
</protein>
<feature type="compositionally biased region" description="Basic residues" evidence="3">
    <location>
        <begin position="308"/>
        <end position="317"/>
    </location>
</feature>
<feature type="compositionally biased region" description="Acidic residues" evidence="3">
    <location>
        <begin position="1420"/>
        <end position="1437"/>
    </location>
</feature>
<dbReference type="InterPro" id="IPR001611">
    <property type="entry name" value="Leu-rich_rpt"/>
</dbReference>
<dbReference type="Gene3D" id="1.10.238.10">
    <property type="entry name" value="EF-hand"/>
    <property type="match status" value="1"/>
</dbReference>
<dbReference type="InterPro" id="IPR032675">
    <property type="entry name" value="LRR_dom_sf"/>
</dbReference>
<dbReference type="InterPro" id="IPR052394">
    <property type="entry name" value="LRR-containing"/>
</dbReference>
<feature type="region of interest" description="Disordered" evidence="3">
    <location>
        <begin position="1416"/>
        <end position="1450"/>
    </location>
</feature>
<proteinExistence type="predicted"/>
<dbReference type="SUPFAM" id="SSF47473">
    <property type="entry name" value="EF-hand"/>
    <property type="match status" value="1"/>
</dbReference>
<evidence type="ECO:0000256" key="3">
    <source>
        <dbReference type="SAM" id="MobiDB-lite"/>
    </source>
</evidence>
<dbReference type="Pfam" id="PF13499">
    <property type="entry name" value="EF-hand_7"/>
    <property type="match status" value="1"/>
</dbReference>
<keyword evidence="1" id="KW-0106">Calcium</keyword>
<dbReference type="Gene3D" id="3.80.10.10">
    <property type="entry name" value="Ribonuclease Inhibitor"/>
    <property type="match status" value="1"/>
</dbReference>
<reference evidence="5 6" key="1">
    <citation type="journal article" date="2023" name="Commun. Biol.">
        <title>Genome analysis of Parmales, the sister group of diatoms, reveals the evolutionary specialization of diatoms from phago-mixotrophs to photoautotrophs.</title>
        <authorList>
            <person name="Ban H."/>
            <person name="Sato S."/>
            <person name="Yoshikawa S."/>
            <person name="Yamada K."/>
            <person name="Nakamura Y."/>
            <person name="Ichinomiya M."/>
            <person name="Sato N."/>
            <person name="Blanc-Mathieu R."/>
            <person name="Endo H."/>
            <person name="Kuwata A."/>
            <person name="Ogata H."/>
        </authorList>
    </citation>
    <scope>NUCLEOTIDE SEQUENCE [LARGE SCALE GENOMIC DNA]</scope>
</reference>
<organism evidence="5 6">
    <name type="scientific">Tetraparma gracilis</name>
    <dbReference type="NCBI Taxonomy" id="2962635"/>
    <lineage>
        <taxon>Eukaryota</taxon>
        <taxon>Sar</taxon>
        <taxon>Stramenopiles</taxon>
        <taxon>Ochrophyta</taxon>
        <taxon>Bolidophyceae</taxon>
        <taxon>Parmales</taxon>
        <taxon>Triparmaceae</taxon>
        <taxon>Tetraparma</taxon>
    </lineage>
</organism>
<keyword evidence="6" id="KW-1185">Reference proteome</keyword>
<feature type="compositionally biased region" description="Basic residues" evidence="3">
    <location>
        <begin position="51"/>
        <end position="61"/>
    </location>
</feature>
<dbReference type="PANTHER" id="PTHR24114:SF2">
    <property type="entry name" value="F-BOX DOMAIN-CONTAINING PROTEIN-RELATED"/>
    <property type="match status" value="1"/>
</dbReference>
<dbReference type="PANTHER" id="PTHR24114">
    <property type="entry name" value="LEUCINE RICH REPEAT FAMILY PROTEIN"/>
    <property type="match status" value="1"/>
</dbReference>
<dbReference type="Proteomes" id="UP001165060">
    <property type="component" value="Unassembled WGS sequence"/>
</dbReference>
<dbReference type="EMBL" id="BRYB01003601">
    <property type="protein sequence ID" value="GMI39374.1"/>
    <property type="molecule type" value="Genomic_DNA"/>
</dbReference>
<keyword evidence="2" id="KW-0175">Coiled coil</keyword>
<evidence type="ECO:0000313" key="6">
    <source>
        <dbReference type="Proteomes" id="UP001165060"/>
    </source>
</evidence>
<evidence type="ECO:0000259" key="4">
    <source>
        <dbReference type="PROSITE" id="PS50222"/>
    </source>
</evidence>
<dbReference type="SUPFAM" id="SSF52047">
    <property type="entry name" value="RNI-like"/>
    <property type="match status" value="1"/>
</dbReference>
<dbReference type="InterPro" id="IPR002048">
    <property type="entry name" value="EF_hand_dom"/>
</dbReference>
<feature type="compositionally biased region" description="Polar residues" evidence="3">
    <location>
        <begin position="293"/>
        <end position="303"/>
    </location>
</feature>
<feature type="region of interest" description="Disordered" evidence="3">
    <location>
        <begin position="155"/>
        <end position="180"/>
    </location>
</feature>
<feature type="region of interest" description="Disordered" evidence="3">
    <location>
        <begin position="339"/>
        <end position="419"/>
    </location>
</feature>
<feature type="domain" description="EF-hand" evidence="4">
    <location>
        <begin position="998"/>
        <end position="1033"/>
    </location>
</feature>
<dbReference type="Pfam" id="PF13516">
    <property type="entry name" value="LRR_6"/>
    <property type="match status" value="4"/>
</dbReference>
<dbReference type="InterPro" id="IPR018247">
    <property type="entry name" value="EF_Hand_1_Ca_BS"/>
</dbReference>
<feature type="coiled-coil region" evidence="2">
    <location>
        <begin position="1299"/>
        <end position="1331"/>
    </location>
</feature>
<accession>A0ABQ6N3C7</accession>
<gene>
    <name evidence="5" type="ORF">TeGR_g14355</name>
</gene>
<feature type="region of interest" description="Disordered" evidence="3">
    <location>
        <begin position="41"/>
        <end position="73"/>
    </location>
</feature>
<dbReference type="InterPro" id="IPR011992">
    <property type="entry name" value="EF-hand-dom_pair"/>
</dbReference>
<feature type="region of interest" description="Disordered" evidence="3">
    <location>
        <begin position="248"/>
        <end position="327"/>
    </location>
</feature>
<comment type="caution">
    <text evidence="5">The sequence shown here is derived from an EMBL/GenBank/DDBJ whole genome shotgun (WGS) entry which is preliminary data.</text>
</comment>
<evidence type="ECO:0000256" key="2">
    <source>
        <dbReference type="SAM" id="Coils"/>
    </source>
</evidence>
<evidence type="ECO:0000256" key="1">
    <source>
        <dbReference type="ARBA" id="ARBA00022837"/>
    </source>
</evidence>
<dbReference type="SMART" id="SM00368">
    <property type="entry name" value="LRR_RI"/>
    <property type="match status" value="6"/>
</dbReference>
<feature type="region of interest" description="Disordered" evidence="3">
    <location>
        <begin position="86"/>
        <end position="116"/>
    </location>
</feature>
<dbReference type="SMART" id="SM00054">
    <property type="entry name" value="EFh"/>
    <property type="match status" value="2"/>
</dbReference>
<dbReference type="PROSITE" id="PS50222">
    <property type="entry name" value="EF_HAND_2"/>
    <property type="match status" value="2"/>
</dbReference>
<evidence type="ECO:0000313" key="5">
    <source>
        <dbReference type="EMBL" id="GMI39374.1"/>
    </source>
</evidence>
<feature type="compositionally biased region" description="Gly residues" evidence="3">
    <location>
        <begin position="92"/>
        <end position="103"/>
    </location>
</feature>
<feature type="compositionally biased region" description="Basic residues" evidence="3">
    <location>
        <begin position="279"/>
        <end position="288"/>
    </location>
</feature>
<feature type="compositionally biased region" description="Basic and acidic residues" evidence="3">
    <location>
        <begin position="1438"/>
        <end position="1450"/>
    </location>
</feature>